<gene>
    <name evidence="5" type="ORF">J2Z27_001177</name>
    <name evidence="6" type="ORF">SAMN05216187_11263</name>
</gene>
<dbReference type="EC" id="3.5.1.-" evidence="5"/>
<dbReference type="EMBL" id="FNFI01000012">
    <property type="protein sequence ID" value="SDK64177.1"/>
    <property type="molecule type" value="Genomic_DNA"/>
</dbReference>
<feature type="binding site" evidence="3">
    <location>
        <position position="362"/>
    </location>
    <ligand>
        <name>Mn(2+)</name>
        <dbReference type="ChEBI" id="CHEBI:29035"/>
        <label>2</label>
    </ligand>
</feature>
<comment type="similarity">
    <text evidence="1">Belongs to the peptidase M20 family.</text>
</comment>
<dbReference type="InterPro" id="IPR036264">
    <property type="entry name" value="Bact_exopeptidase_dim_dom"/>
</dbReference>
<accession>A0A1G9DJW5</accession>
<feature type="binding site" evidence="3">
    <location>
        <position position="162"/>
    </location>
    <ligand>
        <name>Mn(2+)</name>
        <dbReference type="ChEBI" id="CHEBI:29035"/>
        <label>2</label>
    </ligand>
</feature>
<feature type="binding site" evidence="3">
    <location>
        <position position="103"/>
    </location>
    <ligand>
        <name>Mn(2+)</name>
        <dbReference type="ChEBI" id="CHEBI:29035"/>
        <label>2</label>
    </ligand>
</feature>
<evidence type="ECO:0000313" key="6">
    <source>
        <dbReference type="EMBL" id="SDK64177.1"/>
    </source>
</evidence>
<dbReference type="Proteomes" id="UP001519348">
    <property type="component" value="Unassembled WGS sequence"/>
</dbReference>
<dbReference type="Proteomes" id="UP000242700">
    <property type="component" value="Unassembled WGS sequence"/>
</dbReference>
<keyword evidence="2 6" id="KW-0378">Hydrolase</keyword>
<evidence type="ECO:0000256" key="2">
    <source>
        <dbReference type="ARBA" id="ARBA00022801"/>
    </source>
</evidence>
<dbReference type="PANTHER" id="PTHR11014">
    <property type="entry name" value="PEPTIDASE M20 FAMILY MEMBER"/>
    <property type="match status" value="1"/>
</dbReference>
<feature type="domain" description="Peptidase M20 dimerisation" evidence="4">
    <location>
        <begin position="182"/>
        <end position="280"/>
    </location>
</feature>
<dbReference type="PANTHER" id="PTHR11014:SF63">
    <property type="entry name" value="METALLOPEPTIDASE, PUTATIVE (AFU_ORTHOLOGUE AFUA_6G09600)-RELATED"/>
    <property type="match status" value="1"/>
</dbReference>
<keyword evidence="8" id="KW-1185">Reference proteome</keyword>
<dbReference type="SUPFAM" id="SSF53187">
    <property type="entry name" value="Zn-dependent exopeptidases"/>
    <property type="match status" value="1"/>
</dbReference>
<dbReference type="Pfam" id="PF01546">
    <property type="entry name" value="Peptidase_M20"/>
    <property type="match status" value="1"/>
</dbReference>
<dbReference type="SUPFAM" id="SSF55031">
    <property type="entry name" value="Bacterial exopeptidase dimerisation domain"/>
    <property type="match status" value="1"/>
</dbReference>
<dbReference type="FunFam" id="3.30.70.360:FF:000001">
    <property type="entry name" value="N-acetyldiaminopimelate deacetylase"/>
    <property type="match status" value="1"/>
</dbReference>
<dbReference type="GO" id="GO:0019877">
    <property type="term" value="P:diaminopimelate biosynthetic process"/>
    <property type="evidence" value="ECO:0007669"/>
    <property type="project" value="UniProtKB-ARBA"/>
</dbReference>
<evidence type="ECO:0000256" key="3">
    <source>
        <dbReference type="PIRSR" id="PIRSR005962-1"/>
    </source>
</evidence>
<evidence type="ECO:0000313" key="8">
    <source>
        <dbReference type="Proteomes" id="UP001519348"/>
    </source>
</evidence>
<keyword evidence="3" id="KW-0464">Manganese</keyword>
<dbReference type="Pfam" id="PF07687">
    <property type="entry name" value="M20_dimer"/>
    <property type="match status" value="1"/>
</dbReference>
<dbReference type="AlphaFoldDB" id="A0A1G9DJW5"/>
<dbReference type="RefSeq" id="WP_092599465.1">
    <property type="nucleotide sequence ID" value="NZ_BMCN01000003.1"/>
</dbReference>
<dbReference type="STRING" id="586411.SAMN05216187_11263"/>
<evidence type="ECO:0000256" key="1">
    <source>
        <dbReference type="ARBA" id="ARBA00006153"/>
    </source>
</evidence>
<dbReference type="OrthoDB" id="2985724at2"/>
<dbReference type="EMBL" id="JAGGKN010000003">
    <property type="protein sequence ID" value="MBP1952138.1"/>
    <property type="molecule type" value="Genomic_DNA"/>
</dbReference>
<reference evidence="7" key="2">
    <citation type="submission" date="2016-10" db="EMBL/GenBank/DDBJ databases">
        <authorList>
            <person name="Varghese N."/>
            <person name="Submissions S."/>
        </authorList>
    </citation>
    <scope>NUCLEOTIDE SEQUENCE [LARGE SCALE GENOMIC DNA]</scope>
    <source>
        <strain evidence="7">CGMCC 1.8911</strain>
    </source>
</reference>
<sequence>MIEEAIKKVEPKVIEWRRAMHRHPELSFEEYWTSDYIEKALKEMNGIEISRPTETSVLGIIKGDHPGRKVGLRGDIDALPIQEDREELDFASEIDGVMHACGHDSHAAMLLGAASVLADNKDKIHGEIYLIFQHAEELPPGGAQEMVATGLFDDLDVVFAQHIMTSKPLGEIHIKSGAVTANSDQFELTINGQGGHASQPESSVDPLLLASRIVTQVQDIVSRIAGPLDNLVISVTNFNAGTGAKNVIPHTAELSGSVRSASKEIRELAREKIESVVKANCDIYGATYDLNYQYGYQAVMNDGTETARVKETLNNVFGEDRVIEQEMMMGGEDFGAFTENLPGVYILLGTYNEEKDYVYPHHHPKFGIDEEAFIDGVRAHVNVALDLGK</sequence>
<dbReference type="PIRSF" id="PIRSF005962">
    <property type="entry name" value="Pept_M20D_amidohydro"/>
    <property type="match status" value="1"/>
</dbReference>
<comment type="cofactor">
    <cofactor evidence="3">
        <name>Mn(2+)</name>
        <dbReference type="ChEBI" id="CHEBI:29035"/>
    </cofactor>
    <text evidence="3">The Mn(2+) ion enhances activity.</text>
</comment>
<reference evidence="6" key="1">
    <citation type="submission" date="2016-10" db="EMBL/GenBank/DDBJ databases">
        <authorList>
            <person name="de Groot N.N."/>
        </authorList>
    </citation>
    <scope>NUCLEOTIDE SEQUENCE [LARGE SCALE GENOMIC DNA]</scope>
    <source>
        <strain evidence="6">CGMCC 1.8911</strain>
    </source>
</reference>
<dbReference type="InterPro" id="IPR002933">
    <property type="entry name" value="Peptidase_M20"/>
</dbReference>
<evidence type="ECO:0000313" key="5">
    <source>
        <dbReference type="EMBL" id="MBP1952138.1"/>
    </source>
</evidence>
<dbReference type="GO" id="GO:0046872">
    <property type="term" value="F:metal ion binding"/>
    <property type="evidence" value="ECO:0007669"/>
    <property type="project" value="UniProtKB-KW"/>
</dbReference>
<name>A0A1G9DJW5_9STAP</name>
<keyword evidence="3" id="KW-0479">Metal-binding</keyword>
<dbReference type="GO" id="GO:0050118">
    <property type="term" value="F:N-acetyldiaminopimelate deacetylase activity"/>
    <property type="evidence" value="ECO:0007669"/>
    <property type="project" value="UniProtKB-ARBA"/>
</dbReference>
<dbReference type="Gene3D" id="3.40.630.10">
    <property type="entry name" value="Zn peptidases"/>
    <property type="match status" value="1"/>
</dbReference>
<dbReference type="InterPro" id="IPR011650">
    <property type="entry name" value="Peptidase_M20_dimer"/>
</dbReference>
<dbReference type="Gene3D" id="3.30.70.360">
    <property type="match status" value="1"/>
</dbReference>
<reference evidence="5 8" key="3">
    <citation type="submission" date="2021-03" db="EMBL/GenBank/DDBJ databases">
        <title>Genomic Encyclopedia of Type Strains, Phase IV (KMG-IV): sequencing the most valuable type-strain genomes for metagenomic binning, comparative biology and taxonomic classification.</title>
        <authorList>
            <person name="Goeker M."/>
        </authorList>
    </citation>
    <scope>NUCLEOTIDE SEQUENCE [LARGE SCALE GENOMIC DNA]</scope>
    <source>
        <strain evidence="5 8">DSM 22420</strain>
    </source>
</reference>
<proteinExistence type="inferred from homology"/>
<evidence type="ECO:0000313" key="7">
    <source>
        <dbReference type="Proteomes" id="UP000242700"/>
    </source>
</evidence>
<feature type="binding site" evidence="3">
    <location>
        <position position="137"/>
    </location>
    <ligand>
        <name>Mn(2+)</name>
        <dbReference type="ChEBI" id="CHEBI:29035"/>
        <label>2</label>
    </ligand>
</feature>
<dbReference type="NCBIfam" id="TIGR01891">
    <property type="entry name" value="amidohydrolases"/>
    <property type="match status" value="1"/>
</dbReference>
<organism evidence="6 7">
    <name type="scientific">Jeotgalicoccus aerolatus</name>
    <dbReference type="NCBI Taxonomy" id="709510"/>
    <lineage>
        <taxon>Bacteria</taxon>
        <taxon>Bacillati</taxon>
        <taxon>Bacillota</taxon>
        <taxon>Bacilli</taxon>
        <taxon>Bacillales</taxon>
        <taxon>Staphylococcaceae</taxon>
        <taxon>Jeotgalicoccus</taxon>
    </lineage>
</organism>
<protein>
    <submittedName>
        <fullName evidence="6">Amidohydrolase</fullName>
        <ecNumber evidence="5">3.5.1.-</ecNumber>
    </submittedName>
</protein>
<feature type="binding site" evidence="3">
    <location>
        <position position="101"/>
    </location>
    <ligand>
        <name>Mn(2+)</name>
        <dbReference type="ChEBI" id="CHEBI:29035"/>
        <label>2</label>
    </ligand>
</feature>
<evidence type="ECO:0000259" key="4">
    <source>
        <dbReference type="Pfam" id="PF07687"/>
    </source>
</evidence>
<dbReference type="InterPro" id="IPR017439">
    <property type="entry name" value="Amidohydrolase"/>
</dbReference>